<evidence type="ECO:0000313" key="2">
    <source>
        <dbReference type="Proteomes" id="UP001497623"/>
    </source>
</evidence>
<sequence>HYIDEENISILYAAAVYDDNWWIGLVLKKHEHEDECDVTMKFMHPKGPSKYFFWPQCNDTGLIPNHCKLKAIAVPTAPAHTYYISNEDQIKLKFKLFFLNANKI</sequence>
<feature type="non-terminal residue" evidence="1">
    <location>
        <position position="1"/>
    </location>
</feature>
<name>A0AAV2RGA5_MEGNR</name>
<proteinExistence type="predicted"/>
<dbReference type="AlphaFoldDB" id="A0AAV2RGA5"/>
<accession>A0AAV2RGA5</accession>
<keyword evidence="2" id="KW-1185">Reference proteome</keyword>
<dbReference type="Proteomes" id="UP001497623">
    <property type="component" value="Unassembled WGS sequence"/>
</dbReference>
<organism evidence="1 2">
    <name type="scientific">Meganyctiphanes norvegica</name>
    <name type="common">Northern krill</name>
    <name type="synonym">Thysanopoda norvegica</name>
    <dbReference type="NCBI Taxonomy" id="48144"/>
    <lineage>
        <taxon>Eukaryota</taxon>
        <taxon>Metazoa</taxon>
        <taxon>Ecdysozoa</taxon>
        <taxon>Arthropoda</taxon>
        <taxon>Crustacea</taxon>
        <taxon>Multicrustacea</taxon>
        <taxon>Malacostraca</taxon>
        <taxon>Eumalacostraca</taxon>
        <taxon>Eucarida</taxon>
        <taxon>Euphausiacea</taxon>
        <taxon>Euphausiidae</taxon>
        <taxon>Meganyctiphanes</taxon>
    </lineage>
</organism>
<protein>
    <submittedName>
        <fullName evidence="1">Uncharacterized protein</fullName>
    </submittedName>
</protein>
<evidence type="ECO:0000313" key="1">
    <source>
        <dbReference type="EMBL" id="CAL4122367.1"/>
    </source>
</evidence>
<comment type="caution">
    <text evidence="1">The sequence shown here is derived from an EMBL/GenBank/DDBJ whole genome shotgun (WGS) entry which is preliminary data.</text>
</comment>
<gene>
    <name evidence="1" type="ORF">MNOR_LOCUS23089</name>
</gene>
<dbReference type="EMBL" id="CAXKWB010020011">
    <property type="protein sequence ID" value="CAL4122367.1"/>
    <property type="molecule type" value="Genomic_DNA"/>
</dbReference>
<reference evidence="1 2" key="1">
    <citation type="submission" date="2024-05" db="EMBL/GenBank/DDBJ databases">
        <authorList>
            <person name="Wallberg A."/>
        </authorList>
    </citation>
    <scope>NUCLEOTIDE SEQUENCE [LARGE SCALE GENOMIC DNA]</scope>
</reference>